<organism evidence="1 2">
    <name type="scientific">Tepidimonas fonticaldi</name>
    <dbReference type="NCBI Taxonomy" id="1101373"/>
    <lineage>
        <taxon>Bacteria</taxon>
        <taxon>Pseudomonadati</taxon>
        <taxon>Pseudomonadota</taxon>
        <taxon>Betaproteobacteria</taxon>
        <taxon>Burkholderiales</taxon>
        <taxon>Tepidimonas</taxon>
    </lineage>
</organism>
<dbReference type="PANTHER" id="PTHR33973">
    <property type="entry name" value="OS07G0153300 PROTEIN"/>
    <property type="match status" value="1"/>
</dbReference>
<evidence type="ECO:0000313" key="2">
    <source>
        <dbReference type="Proteomes" id="UP000091969"/>
    </source>
</evidence>
<dbReference type="OrthoDB" id="9778801at2"/>
<comment type="caution">
    <text evidence="1">The sequence shown here is derived from an EMBL/GenBank/DDBJ whole genome shotgun (WGS) entry which is preliminary data.</text>
</comment>
<reference evidence="1 2" key="1">
    <citation type="submission" date="2016-06" db="EMBL/GenBank/DDBJ databases">
        <title>Genome sequence of Tepidimonas fonticaldi PL17.</title>
        <authorList>
            <person name="Pinnaka A.K."/>
        </authorList>
    </citation>
    <scope>NUCLEOTIDE SEQUENCE [LARGE SCALE GENOMIC DNA]</scope>
    <source>
        <strain evidence="1 2">PL17</strain>
    </source>
</reference>
<keyword evidence="2" id="KW-1185">Reference proteome</keyword>
<protein>
    <recommendedName>
        <fullName evidence="3">DUF1365 domain-containing protein</fullName>
    </recommendedName>
</protein>
<gene>
    <name evidence="1" type="ORF">A9O67_08350</name>
</gene>
<dbReference type="AlphaFoldDB" id="A0A1A6DTW2"/>
<evidence type="ECO:0000313" key="1">
    <source>
        <dbReference type="EMBL" id="OBS30116.1"/>
    </source>
</evidence>
<accession>A0A1A6DTW2</accession>
<dbReference type="EMBL" id="LZDH01000065">
    <property type="protein sequence ID" value="OBS30116.1"/>
    <property type="molecule type" value="Genomic_DNA"/>
</dbReference>
<name>A0A1A6DTW2_9BURK</name>
<dbReference type="RefSeq" id="WP_068610623.1">
    <property type="nucleotide sequence ID" value="NZ_LZDH01000065.1"/>
</dbReference>
<dbReference type="Proteomes" id="UP000091969">
    <property type="component" value="Unassembled WGS sequence"/>
</dbReference>
<sequence length="285" mass="32162">MPTIPATPAPEHADPVWIGEGWVRHRRLRPREHAFAHRTWFLLLPMHRLAEAAAEAGLAVNRAAPISFHDRDHGDGRGPEAGGALAWLRELLERHGIADADGPVWLHTYARVLGYTFKPVSFWYCHRADGSLRAIVAEVNNTFGERHCYLLDAPAWGRTLQARKRFHVSPFCRVSGGYGFRFLRTAPVDGQAGRTVVRIEHEDDDGPLLLTSVSGHLSRATPDRWAALLWRYRWHSVAVIVRIHWHAWALWRKGVGFYRKPPAPTEWVTAQTATPPHASPRGTPP</sequence>
<dbReference type="InterPro" id="IPR010775">
    <property type="entry name" value="DUF1365"/>
</dbReference>
<proteinExistence type="predicted"/>
<evidence type="ECO:0008006" key="3">
    <source>
        <dbReference type="Google" id="ProtNLM"/>
    </source>
</evidence>
<dbReference type="Pfam" id="PF07103">
    <property type="entry name" value="DUF1365"/>
    <property type="match status" value="1"/>
</dbReference>
<dbReference type="PANTHER" id="PTHR33973:SF4">
    <property type="entry name" value="OS07G0153300 PROTEIN"/>
    <property type="match status" value="1"/>
</dbReference>
<dbReference type="STRING" id="1101373.A9O67_08350"/>